<dbReference type="Proteomes" id="UP000244810">
    <property type="component" value="Unassembled WGS sequence"/>
</dbReference>
<evidence type="ECO:0000256" key="1">
    <source>
        <dbReference type="SAM" id="MobiDB-lite"/>
    </source>
</evidence>
<gene>
    <name evidence="2" type="ORF">DDE23_05350</name>
</gene>
<evidence type="ECO:0000313" key="3">
    <source>
        <dbReference type="Proteomes" id="UP000244810"/>
    </source>
</evidence>
<organism evidence="2 3">
    <name type="scientific">Pararhodobacter aggregans</name>
    <dbReference type="NCBI Taxonomy" id="404875"/>
    <lineage>
        <taxon>Bacteria</taxon>
        <taxon>Pseudomonadati</taxon>
        <taxon>Pseudomonadota</taxon>
        <taxon>Alphaproteobacteria</taxon>
        <taxon>Rhodobacterales</taxon>
        <taxon>Paracoccaceae</taxon>
        <taxon>Pararhodobacter</taxon>
    </lineage>
</organism>
<proteinExistence type="predicted"/>
<protein>
    <submittedName>
        <fullName evidence="2">Uncharacterized protein</fullName>
    </submittedName>
</protein>
<sequence>MSDAAKPGSKPGKATLTEADISTNHGFGRRAFLLGTFGGTTVLAGCVSTGVTDADPSDPVGNGRGGSRVVVVQRTGITDRDPSDPVGNGRGRRACTDSDVGPYYTDPVGRGRNC</sequence>
<keyword evidence="3" id="KW-1185">Reference proteome</keyword>
<dbReference type="RefSeq" id="WP_107750626.1">
    <property type="nucleotide sequence ID" value="NZ_QBKF01000002.1"/>
</dbReference>
<evidence type="ECO:0000313" key="2">
    <source>
        <dbReference type="EMBL" id="PVE48487.1"/>
    </source>
</evidence>
<dbReference type="OrthoDB" id="7629711at2"/>
<dbReference type="EMBL" id="QDDR01000002">
    <property type="protein sequence ID" value="PVE48487.1"/>
    <property type="molecule type" value="Genomic_DNA"/>
</dbReference>
<reference evidence="2 3" key="1">
    <citation type="journal article" date="2011" name="Syst. Appl. Microbiol.">
        <title>Defluviimonas denitrificans gen. nov., sp. nov., and Pararhodobacter aggregans gen. nov., sp. nov., non-phototrophic Rhodobacteraceae from the biofilter of a marine aquaculture.</title>
        <authorList>
            <person name="Foesel B.U."/>
            <person name="Drake H.L."/>
            <person name="Schramm A."/>
        </authorList>
    </citation>
    <scope>NUCLEOTIDE SEQUENCE [LARGE SCALE GENOMIC DNA]</scope>
    <source>
        <strain evidence="2 3">D1-19</strain>
    </source>
</reference>
<comment type="caution">
    <text evidence="2">The sequence shown here is derived from an EMBL/GenBank/DDBJ whole genome shotgun (WGS) entry which is preliminary data.</text>
</comment>
<feature type="region of interest" description="Disordered" evidence="1">
    <location>
        <begin position="74"/>
        <end position="114"/>
    </location>
</feature>
<name>A0A2T7UUT7_9RHOB</name>
<accession>A0A2T7UUT7</accession>
<dbReference type="AlphaFoldDB" id="A0A2T7UUT7"/>